<dbReference type="EMBL" id="MKQR01000026">
    <property type="protein sequence ID" value="OLR90738.1"/>
    <property type="molecule type" value="Genomic_DNA"/>
</dbReference>
<dbReference type="SUPFAM" id="SSF103481">
    <property type="entry name" value="Multidrug resistance efflux transporter EmrE"/>
    <property type="match status" value="1"/>
</dbReference>
<evidence type="ECO:0000313" key="2">
    <source>
        <dbReference type="EMBL" id="OLR90738.1"/>
    </source>
</evidence>
<sequence>MSTPDGTEDRARREAPVMPTAAEVEAAGEGRPPAPRPVRAAFWVFLAAGVVGLVGSVLFFALRDEWAEVQIRSSQGRDLPDMHETAKGLSWWLLVGSVMFLAFFALLAHAARRGERKARTLLVVLSVFAALFEYTIGRVTIYGLVAALLIIIGVVLLYLPGSRAFFAVDDEV</sequence>
<comment type="caution">
    <text evidence="2">The sequence shown here is derived from an EMBL/GenBank/DDBJ whole genome shotgun (WGS) entry which is preliminary data.</text>
</comment>
<protein>
    <submittedName>
        <fullName evidence="2">Uncharacterized protein</fullName>
    </submittedName>
</protein>
<keyword evidence="3" id="KW-1185">Reference proteome</keyword>
<reference evidence="2 3" key="1">
    <citation type="submission" date="2016-10" db="EMBL/GenBank/DDBJ databases">
        <title>The Draft Genome Sequence of Actinokineospora bangkokensis 44EHWT reveals the biosynthetic pathway of antifungal compounds Thailandins with unusual extender unit butylmalonyl-CoA.</title>
        <authorList>
            <person name="Greule A."/>
            <person name="Intra B."/>
            <person name="Flemming S."/>
            <person name="Rommel M.G."/>
            <person name="Panbangred W."/>
            <person name="Bechthold A."/>
        </authorList>
    </citation>
    <scope>NUCLEOTIDE SEQUENCE [LARGE SCALE GENOMIC DNA]</scope>
    <source>
        <strain evidence="2 3">44EHW</strain>
    </source>
</reference>
<dbReference type="InterPro" id="IPR037185">
    <property type="entry name" value="EmrE-like"/>
</dbReference>
<proteinExistence type="predicted"/>
<feature type="transmembrane region" description="Helical" evidence="1">
    <location>
        <begin position="40"/>
        <end position="62"/>
    </location>
</feature>
<dbReference type="OrthoDB" id="3694652at2"/>
<evidence type="ECO:0000256" key="1">
    <source>
        <dbReference type="SAM" id="Phobius"/>
    </source>
</evidence>
<dbReference type="AlphaFoldDB" id="A0A1Q9LFD9"/>
<feature type="transmembrane region" description="Helical" evidence="1">
    <location>
        <begin position="89"/>
        <end position="108"/>
    </location>
</feature>
<evidence type="ECO:0000313" key="3">
    <source>
        <dbReference type="Proteomes" id="UP000186040"/>
    </source>
</evidence>
<name>A0A1Q9LFD9_9PSEU</name>
<accession>A0A1Q9LFD9</accession>
<dbReference type="Gene3D" id="1.20.210.10">
    <property type="entry name" value="Cytochrome c oxidase-like, subunit I domain"/>
    <property type="match status" value="1"/>
</dbReference>
<feature type="transmembrane region" description="Helical" evidence="1">
    <location>
        <begin position="142"/>
        <end position="159"/>
    </location>
</feature>
<dbReference type="Proteomes" id="UP000186040">
    <property type="component" value="Unassembled WGS sequence"/>
</dbReference>
<dbReference type="InterPro" id="IPR036927">
    <property type="entry name" value="Cyt_c_oxase-like_su1_sf"/>
</dbReference>
<keyword evidence="1" id="KW-1133">Transmembrane helix</keyword>
<gene>
    <name evidence="2" type="ORF">BJP25_29545</name>
</gene>
<keyword evidence="1" id="KW-0812">Transmembrane</keyword>
<keyword evidence="1" id="KW-0472">Membrane</keyword>
<dbReference type="RefSeq" id="WP_075977407.1">
    <property type="nucleotide sequence ID" value="NZ_MKQR01000026.1"/>
</dbReference>
<organism evidence="2 3">
    <name type="scientific">Actinokineospora bangkokensis</name>
    <dbReference type="NCBI Taxonomy" id="1193682"/>
    <lineage>
        <taxon>Bacteria</taxon>
        <taxon>Bacillati</taxon>
        <taxon>Actinomycetota</taxon>
        <taxon>Actinomycetes</taxon>
        <taxon>Pseudonocardiales</taxon>
        <taxon>Pseudonocardiaceae</taxon>
        <taxon>Actinokineospora</taxon>
    </lineage>
</organism>
<dbReference type="STRING" id="1193682.BJP25_29545"/>